<protein>
    <submittedName>
        <fullName evidence="1">Uncharacterized protein</fullName>
    </submittedName>
</protein>
<sequence length="140" mass="15413">MPGCFPKKKLDHQCPESCLGSPVEADKTQQCRRMEAVEPAATEKLNPPPTNELFTSARLLLQTLRQSVSGGKLVSWRVKGQGRLCDVRRTALYDKELKQLNVGNSVSAASYLMSPSLLLRAEPTVVKAALVFCPAWDRVS</sequence>
<proteinExistence type="predicted"/>
<reference evidence="1 2" key="1">
    <citation type="submission" date="2019-03" db="EMBL/GenBank/DDBJ databases">
        <title>First draft genome of Liparis tanakae, snailfish: a comprehensive survey of snailfish specific genes.</title>
        <authorList>
            <person name="Kim W."/>
            <person name="Song I."/>
            <person name="Jeong J.-H."/>
            <person name="Kim D."/>
            <person name="Kim S."/>
            <person name="Ryu S."/>
            <person name="Song J.Y."/>
            <person name="Lee S.K."/>
        </authorList>
    </citation>
    <scope>NUCLEOTIDE SEQUENCE [LARGE SCALE GENOMIC DNA]</scope>
    <source>
        <tissue evidence="1">Muscle</tissue>
    </source>
</reference>
<dbReference type="AlphaFoldDB" id="A0A4Z2IQ51"/>
<comment type="caution">
    <text evidence="1">The sequence shown here is derived from an EMBL/GenBank/DDBJ whole genome shotgun (WGS) entry which is preliminary data.</text>
</comment>
<organism evidence="1 2">
    <name type="scientific">Liparis tanakae</name>
    <name type="common">Tanaka's snailfish</name>
    <dbReference type="NCBI Taxonomy" id="230148"/>
    <lineage>
        <taxon>Eukaryota</taxon>
        <taxon>Metazoa</taxon>
        <taxon>Chordata</taxon>
        <taxon>Craniata</taxon>
        <taxon>Vertebrata</taxon>
        <taxon>Euteleostomi</taxon>
        <taxon>Actinopterygii</taxon>
        <taxon>Neopterygii</taxon>
        <taxon>Teleostei</taxon>
        <taxon>Neoteleostei</taxon>
        <taxon>Acanthomorphata</taxon>
        <taxon>Eupercaria</taxon>
        <taxon>Perciformes</taxon>
        <taxon>Cottioidei</taxon>
        <taxon>Cottales</taxon>
        <taxon>Liparidae</taxon>
        <taxon>Liparis</taxon>
    </lineage>
</organism>
<dbReference type="EMBL" id="SRLO01000058">
    <property type="protein sequence ID" value="TNN80035.1"/>
    <property type="molecule type" value="Genomic_DNA"/>
</dbReference>
<keyword evidence="2" id="KW-1185">Reference proteome</keyword>
<name>A0A4Z2IQ51_9TELE</name>
<accession>A0A4Z2IQ51</accession>
<dbReference type="Proteomes" id="UP000314294">
    <property type="component" value="Unassembled WGS sequence"/>
</dbReference>
<gene>
    <name evidence="1" type="ORF">EYF80_009684</name>
</gene>
<evidence type="ECO:0000313" key="2">
    <source>
        <dbReference type="Proteomes" id="UP000314294"/>
    </source>
</evidence>
<evidence type="ECO:0000313" key="1">
    <source>
        <dbReference type="EMBL" id="TNN80035.1"/>
    </source>
</evidence>